<dbReference type="EMBL" id="CP011371">
    <property type="protein sequence ID" value="AKJ31735.1"/>
    <property type="molecule type" value="Genomic_DNA"/>
</dbReference>
<dbReference type="KEGG" id="pbh:AAW51_5044"/>
<accession>A0A0G3BYY1</accession>
<protein>
    <submittedName>
        <fullName evidence="2">Uncharacterized protein</fullName>
    </submittedName>
</protein>
<gene>
    <name evidence="2" type="ORF">AAW51_5044</name>
</gene>
<dbReference type="RefSeq" id="WP_047196818.1">
    <property type="nucleotide sequence ID" value="NZ_CP011371.1"/>
</dbReference>
<feature type="compositionally biased region" description="Basic residues" evidence="1">
    <location>
        <begin position="45"/>
        <end position="59"/>
    </location>
</feature>
<dbReference type="Proteomes" id="UP000035352">
    <property type="component" value="Chromosome"/>
</dbReference>
<feature type="region of interest" description="Disordered" evidence="1">
    <location>
        <begin position="1"/>
        <end position="59"/>
    </location>
</feature>
<evidence type="ECO:0000313" key="2">
    <source>
        <dbReference type="EMBL" id="AKJ31735.1"/>
    </source>
</evidence>
<organism evidence="2 3">
    <name type="scientific">Caldimonas brevitalea</name>
    <dbReference type="NCBI Taxonomy" id="413882"/>
    <lineage>
        <taxon>Bacteria</taxon>
        <taxon>Pseudomonadati</taxon>
        <taxon>Pseudomonadota</taxon>
        <taxon>Betaproteobacteria</taxon>
        <taxon>Burkholderiales</taxon>
        <taxon>Sphaerotilaceae</taxon>
        <taxon>Caldimonas</taxon>
    </lineage>
</organism>
<sequence>MAHTQHNHPRTPSAGSGSNEKNAGPPVESQNDPQRGQGTKVTQSPRKHAPQAAAGKRHE</sequence>
<name>A0A0G3BYY1_9BURK</name>
<dbReference type="AlphaFoldDB" id="A0A0G3BYY1"/>
<evidence type="ECO:0000313" key="3">
    <source>
        <dbReference type="Proteomes" id="UP000035352"/>
    </source>
</evidence>
<evidence type="ECO:0000256" key="1">
    <source>
        <dbReference type="SAM" id="MobiDB-lite"/>
    </source>
</evidence>
<reference evidence="2 3" key="1">
    <citation type="submission" date="2015-05" db="EMBL/GenBank/DDBJ databases">
        <authorList>
            <person name="Tang B."/>
            <person name="Yu Y."/>
        </authorList>
    </citation>
    <scope>NUCLEOTIDE SEQUENCE [LARGE SCALE GENOMIC DNA]</scope>
    <source>
        <strain evidence="2 3">DSM 7029</strain>
    </source>
</reference>
<proteinExistence type="predicted"/>
<keyword evidence="3" id="KW-1185">Reference proteome</keyword>
<feature type="compositionally biased region" description="Polar residues" evidence="1">
    <location>
        <begin position="28"/>
        <end position="44"/>
    </location>
</feature>